<keyword evidence="2" id="KW-0540">Nuclease</keyword>
<dbReference type="Pfam" id="PF04471">
    <property type="entry name" value="Mrr_cat"/>
    <property type="match status" value="1"/>
</dbReference>
<dbReference type="PANTHER" id="PTHR30015:SF7">
    <property type="entry name" value="TYPE IV METHYL-DIRECTED RESTRICTION ENZYME ECOKMRR"/>
    <property type="match status" value="1"/>
</dbReference>
<protein>
    <submittedName>
        <fullName evidence="2">Restriction endonuclease</fullName>
    </submittedName>
</protein>
<dbReference type="Proteomes" id="UP001154420">
    <property type="component" value="Unassembled WGS sequence"/>
</dbReference>
<keyword evidence="3" id="KW-1185">Reference proteome</keyword>
<organism evidence="2 3">
    <name type="scientific">Parablautia muri</name>
    <dbReference type="NCBI Taxonomy" id="2320879"/>
    <lineage>
        <taxon>Bacteria</taxon>
        <taxon>Bacillati</taxon>
        <taxon>Bacillota</taxon>
        <taxon>Clostridia</taxon>
        <taxon>Lachnospirales</taxon>
        <taxon>Lachnospiraceae</taxon>
        <taxon>Parablautia</taxon>
    </lineage>
</organism>
<keyword evidence="2" id="KW-0378">Hydrolase</keyword>
<dbReference type="AlphaFoldDB" id="A0A9X5GVT5"/>
<dbReference type="InterPro" id="IPR052906">
    <property type="entry name" value="Type_IV_Methyl-Rstrct_Enzyme"/>
</dbReference>
<evidence type="ECO:0000313" key="3">
    <source>
        <dbReference type="Proteomes" id="UP001154420"/>
    </source>
</evidence>
<evidence type="ECO:0000313" key="2">
    <source>
        <dbReference type="EMBL" id="NBJ95502.1"/>
    </source>
</evidence>
<dbReference type="InterPro" id="IPR011856">
    <property type="entry name" value="tRNA_endonuc-like_dom_sf"/>
</dbReference>
<feature type="domain" description="Restriction endonuclease type IV Mrr" evidence="1">
    <location>
        <begin position="21"/>
        <end position="133"/>
    </location>
</feature>
<keyword evidence="2" id="KW-0255">Endonuclease</keyword>
<dbReference type="SUPFAM" id="SSF52980">
    <property type="entry name" value="Restriction endonuclease-like"/>
    <property type="match status" value="1"/>
</dbReference>
<dbReference type="EMBL" id="QZDT01000102">
    <property type="protein sequence ID" value="NBJ95502.1"/>
    <property type="molecule type" value="Genomic_DNA"/>
</dbReference>
<dbReference type="Gene3D" id="3.40.1350.10">
    <property type="match status" value="1"/>
</dbReference>
<dbReference type="GO" id="GO:0009307">
    <property type="term" value="P:DNA restriction-modification system"/>
    <property type="evidence" value="ECO:0007669"/>
    <property type="project" value="InterPro"/>
</dbReference>
<comment type="caution">
    <text evidence="2">The sequence shown here is derived from an EMBL/GenBank/DDBJ whole genome shotgun (WGS) entry which is preliminary data.</text>
</comment>
<evidence type="ECO:0000259" key="1">
    <source>
        <dbReference type="Pfam" id="PF04471"/>
    </source>
</evidence>
<sequence>MIRCGLSDKVKGMILMGNDINSLSGIEFENICKNLIENMGFSVETTKASGDGGIDLIAYNHEPVLSGKYIIQCKRYSGSVGEPIIRDLYGVITSERANKGILMTTGYFTKSAIAFAEDKPIELIDGEQLNALLKRHGVSIGAFSTVSNKDVIRIEQEIDNCNLEFRKSYNRFDSEMNVLLFSVDDEELYDDISAKYVTLRLYEIAQVVNCSLQGTSKEIVIFKKLLKDMHIVSNDDSEYQMIYRKFLDNTDNYRTIMQNTAMSNEDELMGGFWLDLMVAAGDYNENETLKNIIDYHKEYLDELAKIIWYFVRQDSFTEKYCILDGWLENYKNELDLIKETIDEC</sequence>
<dbReference type="GO" id="GO:0003677">
    <property type="term" value="F:DNA binding"/>
    <property type="evidence" value="ECO:0007669"/>
    <property type="project" value="InterPro"/>
</dbReference>
<accession>A0A9X5GVT5</accession>
<dbReference type="GO" id="GO:0015666">
    <property type="term" value="F:restriction endodeoxyribonuclease activity"/>
    <property type="evidence" value="ECO:0007669"/>
    <property type="project" value="TreeGrafter"/>
</dbReference>
<reference evidence="2" key="1">
    <citation type="submission" date="2018-09" db="EMBL/GenBank/DDBJ databases">
        <title>Murine metabolic-syndrome-specific gut microbial biobank.</title>
        <authorList>
            <person name="Liu C."/>
        </authorList>
    </citation>
    <scope>NUCLEOTIDE SEQUENCE</scope>
    <source>
        <strain evidence="2">D42-62</strain>
    </source>
</reference>
<dbReference type="PANTHER" id="PTHR30015">
    <property type="entry name" value="MRR RESTRICTION SYSTEM PROTEIN"/>
    <property type="match status" value="1"/>
</dbReference>
<dbReference type="InterPro" id="IPR007560">
    <property type="entry name" value="Restrct_endonuc_IV_Mrr"/>
</dbReference>
<proteinExistence type="predicted"/>
<dbReference type="InterPro" id="IPR011335">
    <property type="entry name" value="Restrct_endonuc-II-like"/>
</dbReference>
<name>A0A9X5GVT5_9FIRM</name>
<gene>
    <name evidence="2" type="ORF">D5281_24035</name>
</gene>